<evidence type="ECO:0000256" key="5">
    <source>
        <dbReference type="ARBA" id="ARBA00022679"/>
    </source>
</evidence>
<dbReference type="InterPro" id="IPR027939">
    <property type="entry name" value="NMT1/THI5"/>
</dbReference>
<keyword evidence="5" id="KW-0808">Transferase</keyword>
<dbReference type="GO" id="GO:0046872">
    <property type="term" value="F:metal ion binding"/>
    <property type="evidence" value="ECO:0007669"/>
    <property type="project" value="UniProtKB-KW"/>
</dbReference>
<evidence type="ECO:0000256" key="2">
    <source>
        <dbReference type="ARBA" id="ARBA00004948"/>
    </source>
</evidence>
<evidence type="ECO:0000256" key="1">
    <source>
        <dbReference type="ARBA" id="ARBA00003469"/>
    </source>
</evidence>
<sequence length="344" mass="38862">MKRIHMKYCFPDRRGSSRTARAEFIAVVILFILTVSWQCFGSEPGLKKVALMPQWLPQAQFAGYMVALDKGFYRESGLDVTLMRGGPSEPSMEAVRSGRATFCTSWLSTGIQQRAAGNPILNVGQIIQRSALMLISKKATKIDSPKDFEGKKIAIWEGDFRIQPLAFFRMNRLTTNVVPMYGTINLFLKGGVDAISGMWYNEYHTLLNSGLDSDELSLFFFRDDPALDFPEDGIYCLEKTYQDDPQSCAKFVQASLKGWLYAFEHTDEALDIVMKYTDEANVGTNRAHQKWMLARMRDLIMPTGSEADLGKLAPKNYSRVGEVLRDLGFIGMVPPFDDFYRGPK</sequence>
<name>A0A9D6Z0G6_9BACT</name>
<dbReference type="Proteomes" id="UP000807825">
    <property type="component" value="Unassembled WGS sequence"/>
</dbReference>
<dbReference type="SUPFAM" id="SSF53850">
    <property type="entry name" value="Periplasmic binding protein-like II"/>
    <property type="match status" value="1"/>
</dbReference>
<keyword evidence="6" id="KW-0479">Metal-binding</keyword>
<keyword evidence="7" id="KW-0663">Pyridoxal phosphate</keyword>
<evidence type="ECO:0000256" key="4">
    <source>
        <dbReference type="ARBA" id="ARBA00011738"/>
    </source>
</evidence>
<evidence type="ECO:0000313" key="14">
    <source>
        <dbReference type="Proteomes" id="UP000807825"/>
    </source>
</evidence>
<comment type="similarity">
    <text evidence="3">Belongs to the NMT1/THI5 family.</text>
</comment>
<proteinExistence type="inferred from homology"/>
<evidence type="ECO:0000256" key="11">
    <source>
        <dbReference type="ARBA" id="ARBA00048179"/>
    </source>
</evidence>
<accession>A0A9D6Z0G6</accession>
<dbReference type="Pfam" id="PF09084">
    <property type="entry name" value="NMT1"/>
    <property type="match status" value="1"/>
</dbReference>
<dbReference type="PANTHER" id="PTHR31528">
    <property type="entry name" value="4-AMINO-5-HYDROXYMETHYL-2-METHYLPYRIMIDINE PHOSPHATE SYNTHASE THI11-RELATED"/>
    <property type="match status" value="1"/>
</dbReference>
<evidence type="ECO:0000256" key="7">
    <source>
        <dbReference type="ARBA" id="ARBA00022898"/>
    </source>
</evidence>
<dbReference type="EMBL" id="JACRDE010000285">
    <property type="protein sequence ID" value="MBI5249928.1"/>
    <property type="molecule type" value="Genomic_DNA"/>
</dbReference>
<evidence type="ECO:0000313" key="13">
    <source>
        <dbReference type="EMBL" id="MBI5249928.1"/>
    </source>
</evidence>
<comment type="subunit">
    <text evidence="4">Homodimer.</text>
</comment>
<dbReference type="PANTHER" id="PTHR31528:SF1">
    <property type="entry name" value="4-AMINO-5-HYDROXYMETHYL-2-METHYLPYRIMIDINE PHOSPHATE SYNTHASE THI11-RELATED"/>
    <property type="match status" value="1"/>
</dbReference>
<evidence type="ECO:0000256" key="10">
    <source>
        <dbReference type="ARBA" id="ARBA00033171"/>
    </source>
</evidence>
<organism evidence="13 14">
    <name type="scientific">Desulfomonile tiedjei</name>
    <dbReference type="NCBI Taxonomy" id="2358"/>
    <lineage>
        <taxon>Bacteria</taxon>
        <taxon>Pseudomonadati</taxon>
        <taxon>Thermodesulfobacteriota</taxon>
        <taxon>Desulfomonilia</taxon>
        <taxon>Desulfomonilales</taxon>
        <taxon>Desulfomonilaceae</taxon>
        <taxon>Desulfomonile</taxon>
    </lineage>
</organism>
<comment type="function">
    <text evidence="1">Responsible for the formation of the pyrimidine heterocycle in the thiamine biosynthesis pathway. Catalyzes the formation of hydroxymethylpyrimidine phosphate (HMP-P) from histidine and pyridoxal phosphate (PLP). The protein uses PLP and the active site histidine to form HMP-P, generating an inactive enzyme. The enzyme can only undergo a single turnover, which suggests it is a suicide enzyme.</text>
</comment>
<comment type="caution">
    <text evidence="13">The sequence shown here is derived from an EMBL/GenBank/DDBJ whole genome shotgun (WGS) entry which is preliminary data.</text>
</comment>
<protein>
    <recommendedName>
        <fullName evidence="10">Thiamine pyrimidine synthase</fullName>
    </recommendedName>
</protein>
<feature type="domain" description="SsuA/THI5-like" evidence="12">
    <location>
        <begin position="59"/>
        <end position="269"/>
    </location>
</feature>
<comment type="pathway">
    <text evidence="2">Cofactor biosynthesis; thiamine diphosphate biosynthesis.</text>
</comment>
<evidence type="ECO:0000256" key="6">
    <source>
        <dbReference type="ARBA" id="ARBA00022723"/>
    </source>
</evidence>
<keyword evidence="8" id="KW-0784">Thiamine biosynthesis</keyword>
<evidence type="ECO:0000259" key="12">
    <source>
        <dbReference type="Pfam" id="PF09084"/>
    </source>
</evidence>
<dbReference type="AlphaFoldDB" id="A0A9D6Z0G6"/>
<keyword evidence="9" id="KW-0408">Iron</keyword>
<evidence type="ECO:0000256" key="9">
    <source>
        <dbReference type="ARBA" id="ARBA00023004"/>
    </source>
</evidence>
<dbReference type="InterPro" id="IPR015168">
    <property type="entry name" value="SsuA/THI5"/>
</dbReference>
<gene>
    <name evidence="13" type="ORF">HY912_10585</name>
</gene>
<dbReference type="GO" id="GO:0009228">
    <property type="term" value="P:thiamine biosynthetic process"/>
    <property type="evidence" value="ECO:0007669"/>
    <property type="project" value="UniProtKB-KW"/>
</dbReference>
<comment type="catalytic activity">
    <reaction evidence="11">
        <text>N(6)-(pyridoxal phosphate)-L-lysyl-[4-amino-5-hydroxymethyl-2-methylpyrimidine phosphate synthase] + L-histidyl-[4-amino-5-hydroxymethyl-2-methylpyrimidine phosphate synthase] + 2 Fe(3+) + 4 H2O = L-lysyl-[4-amino-5-hydroxymethyl-2-methylpyrimidine phosphate synthase] + (2S)-2-amino-5-hydroxy-4-oxopentanoyl-[4-amino-5-hydroxymethyl-2-methylpyrimidine phosphate synthase] + 4-amino-2-methyl-5-(phosphooxymethyl)pyrimidine + 3-oxopropanoate + 2 Fe(2+) + 2 H(+)</text>
        <dbReference type="Rhea" id="RHEA:65756"/>
        <dbReference type="Rhea" id="RHEA-COMP:16892"/>
        <dbReference type="Rhea" id="RHEA-COMP:16893"/>
        <dbReference type="Rhea" id="RHEA-COMP:16894"/>
        <dbReference type="Rhea" id="RHEA-COMP:16895"/>
        <dbReference type="ChEBI" id="CHEBI:15377"/>
        <dbReference type="ChEBI" id="CHEBI:15378"/>
        <dbReference type="ChEBI" id="CHEBI:29033"/>
        <dbReference type="ChEBI" id="CHEBI:29034"/>
        <dbReference type="ChEBI" id="CHEBI:29969"/>
        <dbReference type="ChEBI" id="CHEBI:29979"/>
        <dbReference type="ChEBI" id="CHEBI:33190"/>
        <dbReference type="ChEBI" id="CHEBI:58354"/>
        <dbReference type="ChEBI" id="CHEBI:143915"/>
        <dbReference type="ChEBI" id="CHEBI:157692"/>
    </reaction>
    <physiologicalReaction direction="left-to-right" evidence="11">
        <dbReference type="Rhea" id="RHEA:65757"/>
    </physiologicalReaction>
</comment>
<evidence type="ECO:0000256" key="3">
    <source>
        <dbReference type="ARBA" id="ARBA00009406"/>
    </source>
</evidence>
<dbReference type="GO" id="GO:0016740">
    <property type="term" value="F:transferase activity"/>
    <property type="evidence" value="ECO:0007669"/>
    <property type="project" value="UniProtKB-KW"/>
</dbReference>
<evidence type="ECO:0000256" key="8">
    <source>
        <dbReference type="ARBA" id="ARBA00022977"/>
    </source>
</evidence>
<dbReference type="Gene3D" id="3.40.190.10">
    <property type="entry name" value="Periplasmic binding protein-like II"/>
    <property type="match status" value="2"/>
</dbReference>
<reference evidence="13" key="1">
    <citation type="submission" date="2020-07" db="EMBL/GenBank/DDBJ databases">
        <title>Huge and variable diversity of episymbiotic CPR bacteria and DPANN archaea in groundwater ecosystems.</title>
        <authorList>
            <person name="He C.Y."/>
            <person name="Keren R."/>
            <person name="Whittaker M."/>
            <person name="Farag I.F."/>
            <person name="Doudna J."/>
            <person name="Cate J.H.D."/>
            <person name="Banfield J.F."/>
        </authorList>
    </citation>
    <scope>NUCLEOTIDE SEQUENCE</scope>
    <source>
        <strain evidence="13">NC_groundwater_1664_Pr3_B-0.1um_52_9</strain>
    </source>
</reference>